<reference evidence="7 8" key="1">
    <citation type="submission" date="2017-02" db="EMBL/GenBank/DDBJ databases">
        <authorList>
            <person name="Peterson S.W."/>
        </authorList>
    </citation>
    <scope>NUCLEOTIDE SEQUENCE [LARGE SCALE GENOMIC DNA]</scope>
    <source>
        <strain evidence="7 8">ATCC 43324</strain>
    </source>
</reference>
<dbReference type="SMART" id="SM00342">
    <property type="entry name" value="HTH_ARAC"/>
    <property type="match status" value="1"/>
</dbReference>
<keyword evidence="1" id="KW-0805">Transcription regulation</keyword>
<keyword evidence="4" id="KW-0175">Coiled coil</keyword>
<dbReference type="AlphaFoldDB" id="A0A1T4LUZ5"/>
<feature type="transmembrane region" description="Helical" evidence="5">
    <location>
        <begin position="208"/>
        <end position="230"/>
    </location>
</feature>
<dbReference type="PROSITE" id="PS01124">
    <property type="entry name" value="HTH_ARAC_FAMILY_2"/>
    <property type="match status" value="1"/>
</dbReference>
<dbReference type="Gene3D" id="1.10.10.60">
    <property type="entry name" value="Homeodomain-like"/>
    <property type="match status" value="1"/>
</dbReference>
<proteinExistence type="predicted"/>
<keyword evidence="5" id="KW-0812">Transmembrane</keyword>
<evidence type="ECO:0000256" key="2">
    <source>
        <dbReference type="ARBA" id="ARBA00023125"/>
    </source>
</evidence>
<evidence type="ECO:0000259" key="6">
    <source>
        <dbReference type="PROSITE" id="PS01124"/>
    </source>
</evidence>
<dbReference type="Pfam" id="PF12833">
    <property type="entry name" value="HTH_18"/>
    <property type="match status" value="1"/>
</dbReference>
<dbReference type="Gene3D" id="1.25.40.10">
    <property type="entry name" value="Tetratricopeptide repeat domain"/>
    <property type="match status" value="1"/>
</dbReference>
<dbReference type="SUPFAM" id="SSF46689">
    <property type="entry name" value="Homeodomain-like"/>
    <property type="match status" value="1"/>
</dbReference>
<feature type="coiled-coil region" evidence="4">
    <location>
        <begin position="250"/>
        <end position="307"/>
    </location>
</feature>
<evidence type="ECO:0000256" key="3">
    <source>
        <dbReference type="ARBA" id="ARBA00023163"/>
    </source>
</evidence>
<dbReference type="eggNOG" id="COG2207">
    <property type="taxonomic scope" value="Bacteria"/>
</dbReference>
<dbReference type="PANTHER" id="PTHR43280">
    <property type="entry name" value="ARAC-FAMILY TRANSCRIPTIONAL REGULATOR"/>
    <property type="match status" value="1"/>
</dbReference>
<dbReference type="InterPro" id="IPR018060">
    <property type="entry name" value="HTH_AraC"/>
</dbReference>
<sequence length="433" mass="49610">MVGAFMATTIFSCRSKQPTPQKVSDAIEDTASSKDAYFRAITKIAYAKYLKGETKSSLEYAYIALGRSIEEQSEHYEATLSFLIGINKANIGDYNGAMPYFRRTINIYNGMSTPKDPWNGLYQKVYTLLNTMQVMQNAGKYDDAIRMLPDLNRSLRLLAETPDTLGLKESGNHSYGFMPRSAFKLAKSSETMIFEMQQRQQEAELRTLRIALIMGSVIFVLLCFIVFRIVRYNRIITRKNASAVDTINRLLQYREALKNERLQNELLKEAVAEEKEKQTKTAAEAPVEVAKADVESVKAATDEAKEDADRALFSKLSEVIMRKKMFLQPKLSREDVINEVYVPHNKFAQLFTRFSGMSFTKYINELRLEYAAELLRDRPDYTIEAIGEECGMPIAQTFYRNFSDKFGVTPADFRHLSHKNAQKQQIMNNRDKE</sequence>
<dbReference type="InterPro" id="IPR009057">
    <property type="entry name" value="Homeodomain-like_sf"/>
</dbReference>
<evidence type="ECO:0000313" key="8">
    <source>
        <dbReference type="Proteomes" id="UP000190065"/>
    </source>
</evidence>
<dbReference type="STRING" id="28136.SAMN02745202_00548"/>
<evidence type="ECO:0000313" key="7">
    <source>
        <dbReference type="EMBL" id="SJZ58284.1"/>
    </source>
</evidence>
<gene>
    <name evidence="7" type="ORF">SAMN02745202_00548</name>
</gene>
<evidence type="ECO:0000256" key="5">
    <source>
        <dbReference type="SAM" id="Phobius"/>
    </source>
</evidence>
<evidence type="ECO:0000256" key="1">
    <source>
        <dbReference type="ARBA" id="ARBA00023015"/>
    </source>
</evidence>
<dbReference type="InterPro" id="IPR011990">
    <property type="entry name" value="TPR-like_helical_dom_sf"/>
</dbReference>
<organism evidence="7 8">
    <name type="scientific">Segatella oulorum</name>
    <dbReference type="NCBI Taxonomy" id="28136"/>
    <lineage>
        <taxon>Bacteria</taxon>
        <taxon>Pseudomonadati</taxon>
        <taxon>Bacteroidota</taxon>
        <taxon>Bacteroidia</taxon>
        <taxon>Bacteroidales</taxon>
        <taxon>Prevotellaceae</taxon>
        <taxon>Segatella</taxon>
    </lineage>
</organism>
<dbReference type="EMBL" id="FUXK01000004">
    <property type="protein sequence ID" value="SJZ58284.1"/>
    <property type="molecule type" value="Genomic_DNA"/>
</dbReference>
<keyword evidence="2 7" id="KW-0238">DNA-binding</keyword>
<dbReference type="GO" id="GO:0043565">
    <property type="term" value="F:sequence-specific DNA binding"/>
    <property type="evidence" value="ECO:0007669"/>
    <property type="project" value="InterPro"/>
</dbReference>
<dbReference type="GO" id="GO:0003700">
    <property type="term" value="F:DNA-binding transcription factor activity"/>
    <property type="evidence" value="ECO:0007669"/>
    <property type="project" value="InterPro"/>
</dbReference>
<protein>
    <submittedName>
        <fullName evidence="7">AraC-type DNA-binding protein</fullName>
    </submittedName>
</protein>
<dbReference type="SUPFAM" id="SSF48452">
    <property type="entry name" value="TPR-like"/>
    <property type="match status" value="1"/>
</dbReference>
<feature type="domain" description="HTH araC/xylS-type" evidence="6">
    <location>
        <begin position="310"/>
        <end position="416"/>
    </location>
</feature>
<dbReference type="PROSITE" id="PS00041">
    <property type="entry name" value="HTH_ARAC_FAMILY_1"/>
    <property type="match status" value="1"/>
</dbReference>
<accession>A0A1T4LUZ5</accession>
<keyword evidence="5" id="KW-1133">Transmembrane helix</keyword>
<keyword evidence="3" id="KW-0804">Transcription</keyword>
<dbReference type="PANTHER" id="PTHR43280:SF34">
    <property type="entry name" value="ARAC-FAMILY TRANSCRIPTIONAL REGULATOR"/>
    <property type="match status" value="1"/>
</dbReference>
<dbReference type="InterPro" id="IPR018062">
    <property type="entry name" value="HTH_AraC-typ_CS"/>
</dbReference>
<keyword evidence="5" id="KW-0472">Membrane</keyword>
<name>A0A1T4LUZ5_9BACT</name>
<dbReference type="Proteomes" id="UP000190065">
    <property type="component" value="Unassembled WGS sequence"/>
</dbReference>
<evidence type="ECO:0000256" key="4">
    <source>
        <dbReference type="SAM" id="Coils"/>
    </source>
</evidence>